<comment type="caution">
    <text evidence="1">The sequence shown here is derived from an EMBL/GenBank/DDBJ whole genome shotgun (WGS) entry which is preliminary data.</text>
</comment>
<dbReference type="Gene3D" id="3.40.30.10">
    <property type="entry name" value="Glutaredoxin"/>
    <property type="match status" value="1"/>
</dbReference>
<sequence>MIEIHLFVNPLGLGCINCEDSLVSVDRDISTKINYHFVPLLNMQTIADTAAAFGQSICSLSLLNQTADVLMQVTLDYEAALFQGRRRGRLYLLQLQRALLKEPQHYSDRFAQQLARQTKLDVEMFLEDRQSRLAKQSFEKHQQLASSLGILSPSTAVVVDTNDPQYSLLVDHFNMKTLIDAYHSHQFDYQMSPADLAHQLSAFSYIHNNHL</sequence>
<dbReference type="AlphaFoldDB" id="A0A9D1U3L1"/>
<dbReference type="EMBL" id="DXGK01000071">
    <property type="protein sequence ID" value="HIW70452.1"/>
    <property type="molecule type" value="Genomic_DNA"/>
</dbReference>
<reference evidence="1" key="2">
    <citation type="submission" date="2021-04" db="EMBL/GenBank/DDBJ databases">
        <authorList>
            <person name="Gilroy R."/>
        </authorList>
    </citation>
    <scope>NUCLEOTIDE SEQUENCE</scope>
    <source>
        <strain evidence="1">ChiHejej3B27-2180</strain>
    </source>
</reference>
<dbReference type="Proteomes" id="UP000886878">
    <property type="component" value="Unassembled WGS sequence"/>
</dbReference>
<gene>
    <name evidence="1" type="ORF">H9876_03630</name>
</gene>
<reference evidence="1" key="1">
    <citation type="journal article" date="2021" name="PeerJ">
        <title>Extensive microbial diversity within the chicken gut microbiome revealed by metagenomics and culture.</title>
        <authorList>
            <person name="Gilroy R."/>
            <person name="Ravi A."/>
            <person name="Getino M."/>
            <person name="Pursley I."/>
            <person name="Horton D.L."/>
            <person name="Alikhan N.F."/>
            <person name="Baker D."/>
            <person name="Gharbi K."/>
            <person name="Hall N."/>
            <person name="Watson M."/>
            <person name="Adriaenssens E.M."/>
            <person name="Foster-Nyarko E."/>
            <person name="Jarju S."/>
            <person name="Secka A."/>
            <person name="Antonio M."/>
            <person name="Oren A."/>
            <person name="Chaudhuri R.R."/>
            <person name="La Ragione R."/>
            <person name="Hildebrand F."/>
            <person name="Pallen M.J."/>
        </authorList>
    </citation>
    <scope>NUCLEOTIDE SEQUENCE</scope>
    <source>
        <strain evidence="1">ChiHejej3B27-2180</strain>
    </source>
</reference>
<organism evidence="1 2">
    <name type="scientific">Candidatus Limosilactobacillus merdipullorum</name>
    <dbReference type="NCBI Taxonomy" id="2838653"/>
    <lineage>
        <taxon>Bacteria</taxon>
        <taxon>Bacillati</taxon>
        <taxon>Bacillota</taxon>
        <taxon>Bacilli</taxon>
        <taxon>Lactobacillales</taxon>
        <taxon>Lactobacillaceae</taxon>
        <taxon>Limosilactobacillus</taxon>
    </lineage>
</organism>
<proteinExistence type="predicted"/>
<evidence type="ECO:0000313" key="1">
    <source>
        <dbReference type="EMBL" id="HIW70452.1"/>
    </source>
</evidence>
<protein>
    <submittedName>
        <fullName evidence="1">DsbA family protein</fullName>
    </submittedName>
</protein>
<evidence type="ECO:0000313" key="2">
    <source>
        <dbReference type="Proteomes" id="UP000886878"/>
    </source>
</evidence>
<accession>A0A9D1U3L1</accession>
<dbReference type="Pfam" id="PF13743">
    <property type="entry name" value="Thioredoxin_5"/>
    <property type="match status" value="1"/>
</dbReference>
<name>A0A9D1U3L1_9LACO</name>